<protein>
    <submittedName>
        <fullName evidence="1">Chemotaxis sensory transducer</fullName>
    </submittedName>
</protein>
<organism evidence="1 2">
    <name type="scientific">Pelosinus fermentans JBW45</name>
    <dbReference type="NCBI Taxonomy" id="1192197"/>
    <lineage>
        <taxon>Bacteria</taxon>
        <taxon>Bacillati</taxon>
        <taxon>Bacillota</taxon>
        <taxon>Negativicutes</taxon>
        <taxon>Selenomonadales</taxon>
        <taxon>Sporomusaceae</taxon>
        <taxon>Pelosinus</taxon>
    </lineage>
</organism>
<proteinExistence type="predicted"/>
<reference evidence="2" key="2">
    <citation type="submission" date="2015-02" db="EMBL/GenBank/DDBJ databases">
        <title>Complete Genome Sequence of Pelosinus fermentans JBW45.</title>
        <authorList>
            <person name="De Leon K.B."/>
            <person name="Utturkar S.M."/>
            <person name="Camilleri L.B."/>
            <person name="Arkin A.P."/>
            <person name="Fields M.W."/>
            <person name="Brown S.D."/>
            <person name="Wall J.D."/>
        </authorList>
    </citation>
    <scope>NUCLEOTIDE SEQUENCE [LARGE SCALE GENOMIC DNA]</scope>
    <source>
        <strain evidence="2">JBW45</strain>
    </source>
</reference>
<gene>
    <name evidence="1" type="ORF">JBW_04713</name>
</gene>
<dbReference type="HOGENOM" id="CLU_2094521_0_0_9"/>
<sequence length="116" mass="12307">MVEKAVHAMDEGTLAVTENMNATGDTFGEFATLVNHVTDEIQRAVAAIHDIAEGAKQVASSMEVLDGVSDKTASKTQTVSASTEERTASIEEIAIASDALSQLAEKLQLEIVKFKV</sequence>
<dbReference type="Proteomes" id="UP000005361">
    <property type="component" value="Chromosome"/>
</dbReference>
<dbReference type="KEGG" id="pft:JBW_04713"/>
<dbReference type="SUPFAM" id="SSF58104">
    <property type="entry name" value="Methyl-accepting chemotaxis protein (MCP) signaling domain"/>
    <property type="match status" value="1"/>
</dbReference>
<evidence type="ECO:0000313" key="2">
    <source>
        <dbReference type="Proteomes" id="UP000005361"/>
    </source>
</evidence>
<dbReference type="STRING" id="1192197.JBW_04713"/>
<evidence type="ECO:0000313" key="1">
    <source>
        <dbReference type="EMBL" id="AJQ30042.1"/>
    </source>
</evidence>
<dbReference type="EMBL" id="CP010978">
    <property type="protein sequence ID" value="AJQ30042.1"/>
    <property type="molecule type" value="Genomic_DNA"/>
</dbReference>
<dbReference type="Gene3D" id="1.10.287.950">
    <property type="entry name" value="Methyl-accepting chemotaxis protein"/>
    <property type="match status" value="1"/>
</dbReference>
<reference evidence="1 2" key="1">
    <citation type="journal article" date="2015" name="Genome Announc.">
        <title>Complete Genome Sequence of Pelosinus fermentans JBW45, a Member of a Remarkably Competitive Group of Negativicutes in the Firmicutes Phylum.</title>
        <authorList>
            <person name="De Leon K.B."/>
            <person name="Utturkar S.M."/>
            <person name="Camilleri L.B."/>
            <person name="Elias D.A."/>
            <person name="Arkin A.P."/>
            <person name="Fields M.W."/>
            <person name="Brown S.D."/>
            <person name="Wall J.D."/>
        </authorList>
    </citation>
    <scope>NUCLEOTIDE SEQUENCE [LARGE SCALE GENOMIC DNA]</scope>
    <source>
        <strain evidence="1 2">JBW45</strain>
    </source>
</reference>
<name>I8TY00_9FIRM</name>
<dbReference type="AlphaFoldDB" id="I8TY00"/>
<accession>I8TY00</accession>